<dbReference type="EMBL" id="CM056743">
    <property type="protein sequence ID" value="KAJ8669229.1"/>
    <property type="molecule type" value="Genomic_DNA"/>
</dbReference>
<accession>A0ACC2NFW4</accession>
<reference evidence="1" key="1">
    <citation type="submission" date="2023-04" db="EMBL/GenBank/DDBJ databases">
        <title>A chromosome-level genome assembly of the parasitoid wasp Eretmocerus hayati.</title>
        <authorList>
            <person name="Zhong Y."/>
            <person name="Liu S."/>
            <person name="Liu Y."/>
        </authorList>
    </citation>
    <scope>NUCLEOTIDE SEQUENCE</scope>
    <source>
        <strain evidence="1">ZJU_SS_LIU_2023</strain>
    </source>
</reference>
<evidence type="ECO:0000313" key="1">
    <source>
        <dbReference type="EMBL" id="KAJ8669229.1"/>
    </source>
</evidence>
<keyword evidence="2" id="KW-1185">Reference proteome</keyword>
<dbReference type="Proteomes" id="UP001239111">
    <property type="component" value="Chromosome 3"/>
</dbReference>
<evidence type="ECO:0000313" key="2">
    <source>
        <dbReference type="Proteomes" id="UP001239111"/>
    </source>
</evidence>
<proteinExistence type="predicted"/>
<organism evidence="1 2">
    <name type="scientific">Eretmocerus hayati</name>
    <dbReference type="NCBI Taxonomy" id="131215"/>
    <lineage>
        <taxon>Eukaryota</taxon>
        <taxon>Metazoa</taxon>
        <taxon>Ecdysozoa</taxon>
        <taxon>Arthropoda</taxon>
        <taxon>Hexapoda</taxon>
        <taxon>Insecta</taxon>
        <taxon>Pterygota</taxon>
        <taxon>Neoptera</taxon>
        <taxon>Endopterygota</taxon>
        <taxon>Hymenoptera</taxon>
        <taxon>Apocrita</taxon>
        <taxon>Proctotrupomorpha</taxon>
        <taxon>Chalcidoidea</taxon>
        <taxon>Aphelinidae</taxon>
        <taxon>Aphelininae</taxon>
        <taxon>Eretmocerus</taxon>
    </lineage>
</organism>
<comment type="caution">
    <text evidence="1">The sequence shown here is derived from an EMBL/GenBank/DDBJ whole genome shotgun (WGS) entry which is preliminary data.</text>
</comment>
<gene>
    <name evidence="1" type="ORF">QAD02_000488</name>
</gene>
<name>A0ACC2NFW4_9HYME</name>
<sequence length="397" mass="44895">MKLPDDHNTLLFPVFIYDIETMENLLEAACIRKLLTFGLDPNFARTSSNGPYSLIHFTVIHGDLETLKLLLTHGADPNHLDRQGCNSLLCALQRRRANFADLLIDFNVNSNNMELMTREYPLQLCVQTQEIRLIEKLLKTGLDMDFGSKTCHGSALQIAIRIGDKDLVSLLLKNKAGVNSQDQHSCYPIDTCFTNSGNWLIPANTRLIILKLLIENGAEMSSALAFPYIPNEFLRIGTPEIYQLLRDKAMKVDIANDNEYNALIMALQNPITDLIRIMVEQDGTDINARNYRNDTILHAAARTIELEKVKLIIHLGANPNRNNARGFSALSLLMLPFTCSDDISTRIEKPSPLKVKEQTHLIQKSSQKFQDSPFKLKIHVKNPKSGMKAHREYNPRC</sequence>
<protein>
    <submittedName>
        <fullName evidence="1">Uncharacterized protein</fullName>
    </submittedName>
</protein>